<evidence type="ECO:0000313" key="13">
    <source>
        <dbReference type="EMBL" id="CAF1171631.1"/>
    </source>
</evidence>
<evidence type="ECO:0000256" key="4">
    <source>
        <dbReference type="ARBA" id="ARBA00022679"/>
    </source>
</evidence>
<sequence length="271" mass="29173">MATARPNYYCHRCQAHIGNVTDYVCPRCNDSFIEEVPAQEPTPQSRSQRRPGGTFQIHGGVPFGNTTIVIGGGPSTNDGNNPNGNGDLGNFLQTILTQLAGGLTGGGGGGGIQFPFIMHNGGGGAAFLDPTNLDAFLTQFLNQMGENSGPAPAPENRINAIPTVKVTAEQANDNLQCAICMDDFKENDDAKRLPCTHHFHEDCISRWLRLHGTCPTCRVTLDGDNTTNREYVNFQPNQQQTSSNNNRRNNGDNNGSSSSAAMGPFNQLEFD</sequence>
<comment type="catalytic activity">
    <reaction evidence="1">
        <text>S-ubiquitinyl-[E2 ubiquitin-conjugating enzyme]-L-cysteine + [acceptor protein]-L-lysine = [E2 ubiquitin-conjugating enzyme]-L-cysteine + N(6)-ubiquitinyl-[acceptor protein]-L-lysine.</text>
        <dbReference type="EC" id="2.3.2.27"/>
    </reaction>
</comment>
<dbReference type="Proteomes" id="UP000663854">
    <property type="component" value="Unassembled WGS sequence"/>
</dbReference>
<dbReference type="EMBL" id="CAJOBD010004100">
    <property type="protein sequence ID" value="CAF3980425.1"/>
    <property type="molecule type" value="Genomic_DNA"/>
</dbReference>
<evidence type="ECO:0000256" key="8">
    <source>
        <dbReference type="ARBA" id="ARBA00022833"/>
    </source>
</evidence>
<feature type="region of interest" description="Disordered" evidence="10">
    <location>
        <begin position="36"/>
        <end position="58"/>
    </location>
</feature>
<dbReference type="InterPro" id="IPR013083">
    <property type="entry name" value="Znf_RING/FYVE/PHD"/>
</dbReference>
<comment type="pathway">
    <text evidence="2">Protein modification; protein ubiquitination.</text>
</comment>
<feature type="domain" description="RING-type" evidence="11">
    <location>
        <begin position="177"/>
        <end position="218"/>
    </location>
</feature>
<evidence type="ECO:0000256" key="2">
    <source>
        <dbReference type="ARBA" id="ARBA00004906"/>
    </source>
</evidence>
<evidence type="ECO:0000256" key="9">
    <source>
        <dbReference type="PROSITE-ProRule" id="PRU00175"/>
    </source>
</evidence>
<keyword evidence="4" id="KW-0808">Transferase</keyword>
<dbReference type="InterPro" id="IPR001841">
    <property type="entry name" value="Znf_RING"/>
</dbReference>
<dbReference type="Pfam" id="PF13639">
    <property type="entry name" value="zf-RING_2"/>
    <property type="match status" value="1"/>
</dbReference>
<dbReference type="InterPro" id="IPR051834">
    <property type="entry name" value="RING_finger_E3_ligase"/>
</dbReference>
<dbReference type="OrthoDB" id="8062037at2759"/>
<dbReference type="EMBL" id="CAJOBE010003422">
    <property type="protein sequence ID" value="CAF3879504.1"/>
    <property type="molecule type" value="Genomic_DNA"/>
</dbReference>
<dbReference type="AlphaFoldDB" id="A0A819FGE4"/>
<dbReference type="Gene3D" id="3.30.40.10">
    <property type="entry name" value="Zinc/RING finger domain, C3HC4 (zinc finger)"/>
    <property type="match status" value="1"/>
</dbReference>
<name>A0A819FGE4_9BILA</name>
<dbReference type="EMBL" id="CAJOAX010003654">
    <property type="protein sequence ID" value="CAF3866111.1"/>
    <property type="molecule type" value="Genomic_DNA"/>
</dbReference>
<gene>
    <name evidence="18" type="ORF">FNK824_LOCUS19462</name>
    <name evidence="19" type="ORF">JBS370_LOCUS25150</name>
    <name evidence="16" type="ORF">JXQ802_LOCUS36123</name>
    <name evidence="17" type="ORF">OTI717_LOCUS21963</name>
    <name evidence="13" type="ORF">PYM288_LOCUS23305</name>
    <name evidence="15" type="ORF">RFH988_LOCUS26616</name>
    <name evidence="12" type="ORF">SEV965_LOCUS19309</name>
    <name evidence="14" type="ORF">ZHD862_LOCUS23491</name>
</gene>
<evidence type="ECO:0000313" key="16">
    <source>
        <dbReference type="EMBL" id="CAF1425650.1"/>
    </source>
</evidence>
<dbReference type="Proteomes" id="UP000663870">
    <property type="component" value="Unassembled WGS sequence"/>
</dbReference>
<dbReference type="SMART" id="SM00184">
    <property type="entry name" value="RING"/>
    <property type="match status" value="1"/>
</dbReference>
<comment type="caution">
    <text evidence="17">The sequence shown here is derived from an EMBL/GenBank/DDBJ whole genome shotgun (WGS) entry which is preliminary data.</text>
</comment>
<evidence type="ECO:0000256" key="3">
    <source>
        <dbReference type="ARBA" id="ARBA00012483"/>
    </source>
</evidence>
<keyword evidence="5" id="KW-0479">Metal-binding</keyword>
<evidence type="ECO:0000256" key="1">
    <source>
        <dbReference type="ARBA" id="ARBA00000900"/>
    </source>
</evidence>
<evidence type="ECO:0000313" key="20">
    <source>
        <dbReference type="Proteomes" id="UP000663823"/>
    </source>
</evidence>
<dbReference type="GO" id="GO:0006511">
    <property type="term" value="P:ubiquitin-dependent protein catabolic process"/>
    <property type="evidence" value="ECO:0007669"/>
    <property type="project" value="TreeGrafter"/>
</dbReference>
<dbReference type="Proteomes" id="UP000663882">
    <property type="component" value="Unassembled WGS sequence"/>
</dbReference>
<dbReference type="FunFam" id="3.30.40.10:FF:000069">
    <property type="entry name" value="E3 ubiquitin-protein ligase RNF115"/>
    <property type="match status" value="1"/>
</dbReference>
<dbReference type="Proteomes" id="UP000663889">
    <property type="component" value="Unassembled WGS sequence"/>
</dbReference>
<accession>A0A819FGE4</accession>
<evidence type="ECO:0000313" key="12">
    <source>
        <dbReference type="EMBL" id="CAF1167212.1"/>
    </source>
</evidence>
<reference evidence="17" key="1">
    <citation type="submission" date="2021-02" db="EMBL/GenBank/DDBJ databases">
        <authorList>
            <person name="Nowell W R."/>
        </authorList>
    </citation>
    <scope>NUCLEOTIDE SEQUENCE</scope>
</reference>
<dbReference type="Proteomes" id="UP000663874">
    <property type="component" value="Unassembled WGS sequence"/>
</dbReference>
<dbReference type="GO" id="GO:0000209">
    <property type="term" value="P:protein polyubiquitination"/>
    <property type="evidence" value="ECO:0007669"/>
    <property type="project" value="UniProtKB-ARBA"/>
</dbReference>
<evidence type="ECO:0000313" key="17">
    <source>
        <dbReference type="EMBL" id="CAF3866111.1"/>
    </source>
</evidence>
<evidence type="ECO:0000256" key="7">
    <source>
        <dbReference type="ARBA" id="ARBA00022786"/>
    </source>
</evidence>
<dbReference type="EC" id="2.3.2.27" evidence="3"/>
<protein>
    <recommendedName>
        <fullName evidence="3">RING-type E3 ubiquitin transferase</fullName>
        <ecNumber evidence="3">2.3.2.27</ecNumber>
    </recommendedName>
</protein>
<dbReference type="PANTHER" id="PTHR45931">
    <property type="entry name" value="SI:CH211-59O9.10"/>
    <property type="match status" value="1"/>
</dbReference>
<evidence type="ECO:0000256" key="5">
    <source>
        <dbReference type="ARBA" id="ARBA00022723"/>
    </source>
</evidence>
<keyword evidence="7" id="KW-0833">Ubl conjugation pathway</keyword>
<evidence type="ECO:0000313" key="21">
    <source>
        <dbReference type="Proteomes" id="UP000663870"/>
    </source>
</evidence>
<proteinExistence type="predicted"/>
<dbReference type="PANTHER" id="PTHR45931:SF3">
    <property type="entry name" value="RING ZINC FINGER-CONTAINING PROTEIN"/>
    <property type="match status" value="1"/>
</dbReference>
<evidence type="ECO:0000313" key="18">
    <source>
        <dbReference type="EMBL" id="CAF3879504.1"/>
    </source>
</evidence>
<dbReference type="GO" id="GO:0005634">
    <property type="term" value="C:nucleus"/>
    <property type="evidence" value="ECO:0007669"/>
    <property type="project" value="TreeGrafter"/>
</dbReference>
<dbReference type="EMBL" id="CAJNOL010001833">
    <property type="protein sequence ID" value="CAF1425650.1"/>
    <property type="molecule type" value="Genomic_DNA"/>
</dbReference>
<organism evidence="17 20">
    <name type="scientific">Rotaria sordida</name>
    <dbReference type="NCBI Taxonomy" id="392033"/>
    <lineage>
        <taxon>Eukaryota</taxon>
        <taxon>Metazoa</taxon>
        <taxon>Spiralia</taxon>
        <taxon>Gnathifera</taxon>
        <taxon>Rotifera</taxon>
        <taxon>Eurotatoria</taxon>
        <taxon>Bdelloidea</taxon>
        <taxon>Philodinida</taxon>
        <taxon>Philodinidae</taxon>
        <taxon>Rotaria</taxon>
    </lineage>
</organism>
<dbReference type="Proteomes" id="UP000663836">
    <property type="component" value="Unassembled WGS sequence"/>
</dbReference>
<keyword evidence="21" id="KW-1185">Reference proteome</keyword>
<dbReference type="EMBL" id="CAJNOU010001196">
    <property type="protein sequence ID" value="CAF1167212.1"/>
    <property type="molecule type" value="Genomic_DNA"/>
</dbReference>
<dbReference type="SUPFAM" id="SSF57850">
    <property type="entry name" value="RING/U-box"/>
    <property type="match status" value="1"/>
</dbReference>
<keyword evidence="8" id="KW-0862">Zinc</keyword>
<dbReference type="GO" id="GO:0008270">
    <property type="term" value="F:zinc ion binding"/>
    <property type="evidence" value="ECO:0007669"/>
    <property type="project" value="UniProtKB-KW"/>
</dbReference>
<dbReference type="PROSITE" id="PS50089">
    <property type="entry name" value="ZF_RING_2"/>
    <property type="match status" value="1"/>
</dbReference>
<dbReference type="EMBL" id="CAJNOO010002139">
    <property type="protein sequence ID" value="CAF1239924.1"/>
    <property type="molecule type" value="Genomic_DNA"/>
</dbReference>
<evidence type="ECO:0000313" key="19">
    <source>
        <dbReference type="EMBL" id="CAF3980425.1"/>
    </source>
</evidence>
<dbReference type="EMBL" id="CAJNOT010001531">
    <property type="protein sequence ID" value="CAF1213481.1"/>
    <property type="molecule type" value="Genomic_DNA"/>
</dbReference>
<dbReference type="Proteomes" id="UP000663823">
    <property type="component" value="Unassembled WGS sequence"/>
</dbReference>
<evidence type="ECO:0000256" key="10">
    <source>
        <dbReference type="SAM" id="MobiDB-lite"/>
    </source>
</evidence>
<evidence type="ECO:0000259" key="11">
    <source>
        <dbReference type="PROSITE" id="PS50089"/>
    </source>
</evidence>
<evidence type="ECO:0000256" key="6">
    <source>
        <dbReference type="ARBA" id="ARBA00022771"/>
    </source>
</evidence>
<keyword evidence="6 9" id="KW-0863">Zinc-finger</keyword>
<dbReference type="EMBL" id="CAJNOH010001069">
    <property type="protein sequence ID" value="CAF1171631.1"/>
    <property type="molecule type" value="Genomic_DNA"/>
</dbReference>
<evidence type="ECO:0000313" key="15">
    <source>
        <dbReference type="EMBL" id="CAF1239924.1"/>
    </source>
</evidence>
<evidence type="ECO:0000313" key="14">
    <source>
        <dbReference type="EMBL" id="CAF1213481.1"/>
    </source>
</evidence>
<feature type="region of interest" description="Disordered" evidence="10">
    <location>
        <begin position="228"/>
        <end position="271"/>
    </location>
</feature>
<dbReference type="GO" id="GO:0061630">
    <property type="term" value="F:ubiquitin protein ligase activity"/>
    <property type="evidence" value="ECO:0007669"/>
    <property type="project" value="UniProtKB-EC"/>
</dbReference>
<feature type="compositionally biased region" description="Polar residues" evidence="10">
    <location>
        <begin position="228"/>
        <end position="241"/>
    </location>
</feature>
<dbReference type="Proteomes" id="UP000663864">
    <property type="component" value="Unassembled WGS sequence"/>
</dbReference>
<feature type="compositionally biased region" description="Low complexity" evidence="10">
    <location>
        <begin position="242"/>
        <end position="259"/>
    </location>
</feature>